<evidence type="ECO:0000256" key="1">
    <source>
        <dbReference type="SAM" id="MobiDB-lite"/>
    </source>
</evidence>
<feature type="compositionally biased region" description="Polar residues" evidence="1">
    <location>
        <begin position="23"/>
        <end position="32"/>
    </location>
</feature>
<feature type="compositionally biased region" description="Polar residues" evidence="1">
    <location>
        <begin position="871"/>
        <end position="887"/>
    </location>
</feature>
<feature type="region of interest" description="Disordered" evidence="1">
    <location>
        <begin position="833"/>
        <end position="905"/>
    </location>
</feature>
<feature type="region of interest" description="Disordered" evidence="1">
    <location>
        <begin position="590"/>
        <end position="666"/>
    </location>
</feature>
<dbReference type="Proteomes" id="UP000799640">
    <property type="component" value="Unassembled WGS sequence"/>
</dbReference>
<dbReference type="AlphaFoldDB" id="A0A6G1IBI8"/>
<feature type="region of interest" description="Disordered" evidence="1">
    <location>
        <begin position="1"/>
        <end position="102"/>
    </location>
</feature>
<feature type="compositionally biased region" description="Low complexity" evidence="1">
    <location>
        <begin position="59"/>
        <end position="71"/>
    </location>
</feature>
<sequence>MGNSQSHPDPRERTKLSKPKTFARSSHSTVSSLDDGHGSCSRWSKDGTYQSPSKPNPAGIGSSYEAGSSSSTIDQGNIDHVSPVRSQRLSLSTGSTASEDDQTYGELASHIARRLSTKGSVGTHLLRAASSRTGLADRSRSALESENRAVTLETAVAILAELRKTATPDDLAALHTALLPEGFPEQATSRTHASVESTLATAAVIRRTSLAMPGIASRRTGPNRSSQTPSQVFHGPSASQSAWKPEMICASPLTKLIRLDGESESAPRAETPGDMEYSHLGPLKIGSLIVTNGPASPTLSVISRAATPKPSKADLHSDGDYFTLDTRSPRNTERGAVVSATPYSSPQVGLPFPVPPLPRSPGGQGSRARSGSPLRRQLRLDTESILSRDSGYDLSSESTPIEENFDHIKAFMAHEAHSESPHIAARHTPLSASFLASQYMAEIPSSPFESSTHRQSMPNLRRTFSYEVGDEIDEGVGSVGYSRSAALGILVGRDEEVPYPPLHGPFEGSWKRPVQPKSDSGYSSLADHASDFAVNFGTPLSQTKSVEEDEVRKYSRYSTDSAGFVQLRTTHVRSLAIAEDVAAQMQLGPSEDILNSPDLSVKSPSHDPASPTMSVMSSVKSSTVASPTEKASLAQKKLQKRRPMSVQVTSTMRDQRPLEGSHIPTIPPALLSRLSSRLAANPSMEHLAHTYENTSGSASKGSSDSLGRKVSTSIPATYFHEVESSSKSKAQGKYFGRVQHSRSRSMWASPPRNTVSSMDGVAAPMRIADFGDIAKSLGASPYDITFSTLPRKSSTSVPRHPYQMGASEACAAPTKGMDSAAASKLALWKSRERASADAANPRTFYEPSQVPERSRAQASLPRPKSTHFYGNPTSAHDSANAASSGMKSTPLPPAEFFHPQRPGNKVQERIQSFERWGEGRPMV</sequence>
<feature type="compositionally biased region" description="Low complexity" evidence="1">
    <location>
        <begin position="695"/>
        <end position="705"/>
    </location>
</feature>
<protein>
    <submittedName>
        <fullName evidence="2">Uncharacterized protein</fullName>
    </submittedName>
</protein>
<name>A0A6G1IBI8_9PEZI</name>
<feature type="compositionally biased region" description="Polar residues" evidence="1">
    <location>
        <begin position="84"/>
        <end position="97"/>
    </location>
</feature>
<evidence type="ECO:0000313" key="3">
    <source>
        <dbReference type="Proteomes" id="UP000799640"/>
    </source>
</evidence>
<gene>
    <name evidence="2" type="ORF">EJ06DRAFT_526083</name>
</gene>
<dbReference type="OrthoDB" id="5341904at2759"/>
<keyword evidence="3" id="KW-1185">Reference proteome</keyword>
<proteinExistence type="predicted"/>
<dbReference type="EMBL" id="ML996687">
    <property type="protein sequence ID" value="KAF2405561.1"/>
    <property type="molecule type" value="Genomic_DNA"/>
</dbReference>
<feature type="compositionally biased region" description="Polar residues" evidence="1">
    <location>
        <begin position="220"/>
        <end position="241"/>
    </location>
</feature>
<reference evidence="2" key="1">
    <citation type="journal article" date="2020" name="Stud. Mycol.">
        <title>101 Dothideomycetes genomes: a test case for predicting lifestyles and emergence of pathogens.</title>
        <authorList>
            <person name="Haridas S."/>
            <person name="Albert R."/>
            <person name="Binder M."/>
            <person name="Bloem J."/>
            <person name="Labutti K."/>
            <person name="Salamov A."/>
            <person name="Andreopoulos B."/>
            <person name="Baker S."/>
            <person name="Barry K."/>
            <person name="Bills G."/>
            <person name="Bluhm B."/>
            <person name="Cannon C."/>
            <person name="Castanera R."/>
            <person name="Culley D."/>
            <person name="Daum C."/>
            <person name="Ezra D."/>
            <person name="Gonzalez J."/>
            <person name="Henrissat B."/>
            <person name="Kuo A."/>
            <person name="Liang C."/>
            <person name="Lipzen A."/>
            <person name="Lutzoni F."/>
            <person name="Magnuson J."/>
            <person name="Mondo S."/>
            <person name="Nolan M."/>
            <person name="Ohm R."/>
            <person name="Pangilinan J."/>
            <person name="Park H.-J."/>
            <person name="Ramirez L."/>
            <person name="Alfaro M."/>
            <person name="Sun H."/>
            <person name="Tritt A."/>
            <person name="Yoshinaga Y."/>
            <person name="Zwiers L.-H."/>
            <person name="Turgeon B."/>
            <person name="Goodwin S."/>
            <person name="Spatafora J."/>
            <person name="Crous P."/>
            <person name="Grigoriev I."/>
        </authorList>
    </citation>
    <scope>NUCLEOTIDE SEQUENCE</scope>
    <source>
        <strain evidence="2">CBS 262.69</strain>
    </source>
</reference>
<organism evidence="2 3">
    <name type="scientific">Trichodelitschia bisporula</name>
    <dbReference type="NCBI Taxonomy" id="703511"/>
    <lineage>
        <taxon>Eukaryota</taxon>
        <taxon>Fungi</taxon>
        <taxon>Dikarya</taxon>
        <taxon>Ascomycota</taxon>
        <taxon>Pezizomycotina</taxon>
        <taxon>Dothideomycetes</taxon>
        <taxon>Dothideomycetes incertae sedis</taxon>
        <taxon>Phaeotrichales</taxon>
        <taxon>Phaeotrichaceae</taxon>
        <taxon>Trichodelitschia</taxon>
    </lineage>
</organism>
<evidence type="ECO:0000313" key="2">
    <source>
        <dbReference type="EMBL" id="KAF2405561.1"/>
    </source>
</evidence>
<feature type="region of interest" description="Disordered" evidence="1">
    <location>
        <begin position="212"/>
        <end position="241"/>
    </location>
</feature>
<feature type="region of interest" description="Disordered" evidence="1">
    <location>
        <begin position="309"/>
        <end position="382"/>
    </location>
</feature>
<feature type="region of interest" description="Disordered" evidence="1">
    <location>
        <begin position="690"/>
        <end position="709"/>
    </location>
</feature>
<accession>A0A6G1IBI8</accession>
<feature type="compositionally biased region" description="Low complexity" evidence="1">
    <location>
        <begin position="610"/>
        <end position="628"/>
    </location>
</feature>